<feature type="region of interest" description="Disordered" evidence="2">
    <location>
        <begin position="393"/>
        <end position="420"/>
    </location>
</feature>
<gene>
    <name evidence="4" type="ORF">AK812_SmicGene15232</name>
</gene>
<keyword evidence="1" id="KW-0479">Metal-binding</keyword>
<keyword evidence="1" id="KW-0863">Zinc-finger</keyword>
<feature type="domain" description="C3H1-type" evidence="3">
    <location>
        <begin position="91"/>
        <end position="113"/>
    </location>
</feature>
<evidence type="ECO:0000313" key="5">
    <source>
        <dbReference type="Proteomes" id="UP000186817"/>
    </source>
</evidence>
<keyword evidence="1" id="KW-0862">Zinc</keyword>
<evidence type="ECO:0000256" key="2">
    <source>
        <dbReference type="SAM" id="MobiDB-lite"/>
    </source>
</evidence>
<protein>
    <recommendedName>
        <fullName evidence="3">C3H1-type domain-containing protein</fullName>
    </recommendedName>
</protein>
<feature type="region of interest" description="Disordered" evidence="2">
    <location>
        <begin position="457"/>
        <end position="480"/>
    </location>
</feature>
<feature type="compositionally biased region" description="Low complexity" evidence="2">
    <location>
        <begin position="242"/>
        <end position="251"/>
    </location>
</feature>
<feature type="zinc finger region" description="C3H1-type" evidence="1">
    <location>
        <begin position="91"/>
        <end position="113"/>
    </location>
</feature>
<dbReference type="PROSITE" id="PS50103">
    <property type="entry name" value="ZF_C3H1"/>
    <property type="match status" value="1"/>
</dbReference>
<dbReference type="EMBL" id="LSRX01000276">
    <property type="protein sequence ID" value="OLQ01974.1"/>
    <property type="molecule type" value="Genomic_DNA"/>
</dbReference>
<feature type="compositionally biased region" description="Pro residues" evidence="2">
    <location>
        <begin position="252"/>
        <end position="269"/>
    </location>
</feature>
<dbReference type="InterPro" id="IPR000571">
    <property type="entry name" value="Znf_CCCH"/>
</dbReference>
<reference evidence="4 5" key="1">
    <citation type="submission" date="2016-02" db="EMBL/GenBank/DDBJ databases">
        <title>Genome analysis of coral dinoflagellate symbionts highlights evolutionary adaptations to a symbiotic lifestyle.</title>
        <authorList>
            <person name="Aranda M."/>
            <person name="Li Y."/>
            <person name="Liew Y.J."/>
            <person name="Baumgarten S."/>
            <person name="Simakov O."/>
            <person name="Wilson M."/>
            <person name="Piel J."/>
            <person name="Ashoor H."/>
            <person name="Bougouffa S."/>
            <person name="Bajic V.B."/>
            <person name="Ryu T."/>
            <person name="Ravasi T."/>
            <person name="Bayer T."/>
            <person name="Micklem G."/>
            <person name="Kim H."/>
            <person name="Bhak J."/>
            <person name="Lajeunesse T.C."/>
            <person name="Voolstra C.R."/>
        </authorList>
    </citation>
    <scope>NUCLEOTIDE SEQUENCE [LARGE SCALE GENOMIC DNA]</scope>
    <source>
        <strain evidence="4 5">CCMP2467</strain>
    </source>
</reference>
<keyword evidence="5" id="KW-1185">Reference proteome</keyword>
<feature type="region of interest" description="Disordered" evidence="2">
    <location>
        <begin position="202"/>
        <end position="326"/>
    </location>
</feature>
<dbReference type="Proteomes" id="UP000186817">
    <property type="component" value="Unassembled WGS sequence"/>
</dbReference>
<feature type="compositionally biased region" description="Low complexity" evidence="2">
    <location>
        <begin position="396"/>
        <end position="410"/>
    </location>
</feature>
<comment type="caution">
    <text evidence="4">The sequence shown here is derived from an EMBL/GenBank/DDBJ whole genome shotgun (WGS) entry which is preliminary data.</text>
</comment>
<proteinExistence type="predicted"/>
<feature type="compositionally biased region" description="Polar residues" evidence="2">
    <location>
        <begin position="307"/>
        <end position="326"/>
    </location>
</feature>
<evidence type="ECO:0000259" key="3">
    <source>
        <dbReference type="PROSITE" id="PS50103"/>
    </source>
</evidence>
<dbReference type="OrthoDB" id="415624at2759"/>
<dbReference type="GO" id="GO:0008270">
    <property type="term" value="F:zinc ion binding"/>
    <property type="evidence" value="ECO:0007669"/>
    <property type="project" value="UniProtKB-KW"/>
</dbReference>
<evidence type="ECO:0000313" key="4">
    <source>
        <dbReference type="EMBL" id="OLQ01974.1"/>
    </source>
</evidence>
<sequence length="1570" mass="180233">MSFVRTQSFYEFLCEGDALRLPEGATEVPRSILEQFPVTVRDRSVIQVPSPRMQRQICDRIINNRNCDKLSNCPHIHPDFISERWVVPDLLCHKWFQGTCGYGERCWNQHGETFDRAIALAIQTQQGLRREMPPFLYDPGAAGGSIRQVDREEARRYIKATLIQFRMSTIKKWHFGTGWTTYYEYSSFAPSDLARRVWEEDQARRALRDRSPKGRGRGSSPRRAEARQPSRPSYTWTDRRSTTPPRTSFPPARSPTPPQDRAWRPPPKPFFDGPNMETESDTSSAPRFGAAASSSRQGDVGERGRATPTTAPSHRAPSPSQRWLDQSQPSPMIVEVDENNPEPANTVTSRRVLDDDDLWNAAEDEVLADRAARQTHTEEVFDPWQDSDEVLNQDIPASSRPSSSPTSVIPVKAMPKQPKQPPIMLNLDSPGNQSFTVTVSPEVFRNPEFPHRVTMAAPMTNPAPTPIPPTISSRPSSESHPHMVLREPFTIDGFRLAWPADQFRTKGPTALDEVRREPPVSEIPQFGFITCRRFTGFPVLSMALPPLTRLGADNVSMLPPGNHPYAAFAPDAPWEISYDGVLYLDQVLNSPTIRSTLTPFGLFVDFPVYHNSQRTLEERVLLLGVPNNFHDPQTTLIYSMVWHTITASLSELHHTSVEARFDRLRGWCLFSLDVHRVSMNYSYINWISVFMRMISDAIIDCAWAMLPPNMRTYFAGHPDMAPYFTAEPPNFVLRRKYHDELTICSLMESDLPASPQVHFIMAPRRASELKHDKIEQYPDTQPMEEDDPIEPATAPSQSSAAVLPAARALAEMTGVEPDSVEGRLLKQRRRQYDEQTAQVAVEVLAFRRAQEQMGLARLRTQFSNANNDQLFEIWRRHLAGEAVDSEGNPLKSHEAEVIETDTADGNRRLLDYLGFLSAKHDDPKHEKSLDCTFCGKLFPAYYLLCINPAELDDWRNVHYRCCYACATCHSEDFVWYSEGSALKPARLGARGAISGGRYDNFDRSAVADFDDDNENPPGQWHIAVDKTAGSYATLYFDSVWDEERSRWTRRPVFRRKGRVVNNIDVKEWYTLCSKVITFRRRQLSEQVRDRNSSWKTMCDAIRRERPGESSAGVRREVRARILALTARFVADMDKLDPDRRAQVMVAFEQWQVSSIARAIDPNWDGDAFWDMALNDAPLTDWLFKVTDSLDQHFICRNVECTSVIHNHHWLRQISTDYPIREQHGRYTCPRCLTPYRPHAERTNAGALQSKKLVPAQKALIMAENGEVNVETPVRGQIIAKEHGDYHLFLMEWEKTDDDMLLGRLKQIMAEYRADLGTGDFRAPLQAAIRDQAVKYQLLGYFEETAWTLENIENILNRNFTVNRKNLYRPDLLPTMAHPHKYLDETFNTKENFESYGIAEYRRDPPYYHFSVYEYDPETTVIMKQNDFLRFMSLCYIQLRTIQYLQGDHTFTNISRDHLELLRQKRRERDVDETSEAVVDGLHRQINGLRFRIEVIRTKTRAEARRRAADIAHVYADHVPIEIFLASARTINSVNGFISFSFNSSLYFDYLSLSNNYVMRLTKEMTPLALQ</sequence>
<name>A0A1Q9E3H4_SYMMI</name>
<accession>A0A1Q9E3H4</accession>
<organism evidence="4 5">
    <name type="scientific">Symbiodinium microadriaticum</name>
    <name type="common">Dinoflagellate</name>
    <name type="synonym">Zooxanthella microadriatica</name>
    <dbReference type="NCBI Taxonomy" id="2951"/>
    <lineage>
        <taxon>Eukaryota</taxon>
        <taxon>Sar</taxon>
        <taxon>Alveolata</taxon>
        <taxon>Dinophyceae</taxon>
        <taxon>Suessiales</taxon>
        <taxon>Symbiodiniaceae</taxon>
        <taxon>Symbiodinium</taxon>
    </lineage>
</organism>
<evidence type="ECO:0000256" key="1">
    <source>
        <dbReference type="PROSITE-ProRule" id="PRU00723"/>
    </source>
</evidence>
<feature type="compositionally biased region" description="Basic and acidic residues" evidence="2">
    <location>
        <begin position="202"/>
        <end position="212"/>
    </location>
</feature>